<keyword evidence="1" id="KW-0472">Membrane</keyword>
<evidence type="ECO:0000313" key="3">
    <source>
        <dbReference type="Proteomes" id="UP001634394"/>
    </source>
</evidence>
<comment type="caution">
    <text evidence="2">The sequence shown here is derived from an EMBL/GenBank/DDBJ whole genome shotgun (WGS) entry which is preliminary data.</text>
</comment>
<gene>
    <name evidence="2" type="ORF">ACJMK2_017106</name>
</gene>
<organism evidence="2 3">
    <name type="scientific">Sinanodonta woodiana</name>
    <name type="common">Chinese pond mussel</name>
    <name type="synonym">Anodonta woodiana</name>
    <dbReference type="NCBI Taxonomy" id="1069815"/>
    <lineage>
        <taxon>Eukaryota</taxon>
        <taxon>Metazoa</taxon>
        <taxon>Spiralia</taxon>
        <taxon>Lophotrochozoa</taxon>
        <taxon>Mollusca</taxon>
        <taxon>Bivalvia</taxon>
        <taxon>Autobranchia</taxon>
        <taxon>Heteroconchia</taxon>
        <taxon>Palaeoheterodonta</taxon>
        <taxon>Unionida</taxon>
        <taxon>Unionoidea</taxon>
        <taxon>Unionidae</taxon>
        <taxon>Unioninae</taxon>
        <taxon>Sinanodonta</taxon>
    </lineage>
</organism>
<protein>
    <submittedName>
        <fullName evidence="2">Uncharacterized protein</fullName>
    </submittedName>
</protein>
<sequence length="123" mass="13365">MLISCINSNKKRTIVTAEDQCTDKKHYNKGDIMQLALVFLAVLPLVFSGPVEEKRFLEFLHVNSLVDKLKAVVHSGMGHSACVVACEAIAGPLGLLCGTACTTVSIIPHHAPNKLRSKFIYTS</sequence>
<evidence type="ECO:0000256" key="1">
    <source>
        <dbReference type="SAM" id="Phobius"/>
    </source>
</evidence>
<feature type="transmembrane region" description="Helical" evidence="1">
    <location>
        <begin position="32"/>
        <end position="51"/>
    </location>
</feature>
<keyword evidence="3" id="KW-1185">Reference proteome</keyword>
<proteinExistence type="predicted"/>
<dbReference type="AlphaFoldDB" id="A0ABD3UWM6"/>
<keyword evidence="1" id="KW-1133">Transmembrane helix</keyword>
<reference evidence="2 3" key="1">
    <citation type="submission" date="2024-11" db="EMBL/GenBank/DDBJ databases">
        <title>Chromosome-level genome assembly of the freshwater bivalve Anodonta woodiana.</title>
        <authorList>
            <person name="Chen X."/>
        </authorList>
    </citation>
    <scope>NUCLEOTIDE SEQUENCE [LARGE SCALE GENOMIC DNA]</scope>
    <source>
        <strain evidence="2">MN2024</strain>
        <tissue evidence="2">Gills</tissue>
    </source>
</reference>
<dbReference type="Proteomes" id="UP001634394">
    <property type="component" value="Unassembled WGS sequence"/>
</dbReference>
<evidence type="ECO:0000313" key="2">
    <source>
        <dbReference type="EMBL" id="KAL3853572.1"/>
    </source>
</evidence>
<name>A0ABD3UWM6_SINWO</name>
<accession>A0ABD3UWM6</accession>
<keyword evidence="1" id="KW-0812">Transmembrane</keyword>
<dbReference type="EMBL" id="JBJQND010000015">
    <property type="protein sequence ID" value="KAL3853572.1"/>
    <property type="molecule type" value="Genomic_DNA"/>
</dbReference>